<evidence type="ECO:0000313" key="4">
    <source>
        <dbReference type="Proteomes" id="UP001596083"/>
    </source>
</evidence>
<comment type="caution">
    <text evidence="3">The sequence shown here is derived from an EMBL/GenBank/DDBJ whole genome shotgun (WGS) entry which is preliminary data.</text>
</comment>
<dbReference type="EMBL" id="JBHSPB010000006">
    <property type="protein sequence ID" value="MFC5721040.1"/>
    <property type="molecule type" value="Genomic_DNA"/>
</dbReference>
<feature type="transmembrane region" description="Helical" evidence="1">
    <location>
        <begin position="6"/>
        <end position="25"/>
    </location>
</feature>
<proteinExistence type="predicted"/>
<feature type="transmembrane region" description="Helical" evidence="1">
    <location>
        <begin position="101"/>
        <end position="118"/>
    </location>
</feature>
<dbReference type="PANTHER" id="PTHR28008">
    <property type="entry name" value="DOMAIN PROTEIN, PUTATIVE (AFU_ORTHOLOGUE AFUA_3G10980)-RELATED"/>
    <property type="match status" value="1"/>
</dbReference>
<dbReference type="InterPro" id="IPR006976">
    <property type="entry name" value="VanZ-like"/>
</dbReference>
<feature type="transmembrane region" description="Helical" evidence="1">
    <location>
        <begin position="130"/>
        <end position="151"/>
    </location>
</feature>
<name>A0ABW0YWW5_9ACTN</name>
<accession>A0ABW0YWW5</accession>
<keyword evidence="1" id="KW-1133">Transmembrane helix</keyword>
<gene>
    <name evidence="3" type="ORF">ACFP1Z_12765</name>
</gene>
<feature type="transmembrane region" description="Helical" evidence="1">
    <location>
        <begin position="37"/>
        <end position="57"/>
    </location>
</feature>
<feature type="transmembrane region" description="Helical" evidence="1">
    <location>
        <begin position="77"/>
        <end position="94"/>
    </location>
</feature>
<dbReference type="RefSeq" id="WP_390316249.1">
    <property type="nucleotide sequence ID" value="NZ_JBHSPB010000006.1"/>
</dbReference>
<keyword evidence="4" id="KW-1185">Reference proteome</keyword>
<evidence type="ECO:0000259" key="2">
    <source>
        <dbReference type="Pfam" id="PF04892"/>
    </source>
</evidence>
<organism evidence="3 4">
    <name type="scientific">Streptomyces gamaensis</name>
    <dbReference type="NCBI Taxonomy" id="1763542"/>
    <lineage>
        <taxon>Bacteria</taxon>
        <taxon>Bacillati</taxon>
        <taxon>Actinomycetota</taxon>
        <taxon>Actinomycetes</taxon>
        <taxon>Kitasatosporales</taxon>
        <taxon>Streptomycetaceae</taxon>
        <taxon>Streptomyces</taxon>
    </lineage>
</organism>
<evidence type="ECO:0000256" key="1">
    <source>
        <dbReference type="SAM" id="Phobius"/>
    </source>
</evidence>
<dbReference type="Pfam" id="PF04892">
    <property type="entry name" value="VanZ"/>
    <property type="match status" value="1"/>
</dbReference>
<keyword evidence="1" id="KW-0812">Transmembrane</keyword>
<dbReference type="Proteomes" id="UP001596083">
    <property type="component" value="Unassembled WGS sequence"/>
</dbReference>
<evidence type="ECO:0000313" key="3">
    <source>
        <dbReference type="EMBL" id="MFC5721040.1"/>
    </source>
</evidence>
<reference evidence="4" key="1">
    <citation type="journal article" date="2019" name="Int. J. Syst. Evol. Microbiol.">
        <title>The Global Catalogue of Microorganisms (GCM) 10K type strain sequencing project: providing services to taxonomists for standard genome sequencing and annotation.</title>
        <authorList>
            <consortium name="The Broad Institute Genomics Platform"/>
            <consortium name="The Broad Institute Genome Sequencing Center for Infectious Disease"/>
            <person name="Wu L."/>
            <person name="Ma J."/>
        </authorList>
    </citation>
    <scope>NUCLEOTIDE SEQUENCE [LARGE SCALE GENOMIC DNA]</scope>
    <source>
        <strain evidence="4">CGMCC 4.7304</strain>
    </source>
</reference>
<protein>
    <submittedName>
        <fullName evidence="3">VanZ family protein</fullName>
    </submittedName>
</protein>
<feature type="domain" description="VanZ-like" evidence="2">
    <location>
        <begin position="74"/>
        <end position="147"/>
    </location>
</feature>
<sequence length="161" mass="16457">MSFSTALTIGIAGCFAVAAAGFLLGRPRRISHRVAAALGWLWVLGVIGLTFGTRSGGGQAVNLRLLDGTNPADTKDFLLNVLMFVPGGIVLAVAGTRFAWAALFGFLGSLVIETTQYLTSSGRTADINDLLANTLGCLAGFACAALVRAGLGGSGGRARRA</sequence>
<dbReference type="PANTHER" id="PTHR28008:SF1">
    <property type="entry name" value="DOMAIN PROTEIN, PUTATIVE (AFU_ORTHOLOGUE AFUA_3G10980)-RELATED"/>
    <property type="match status" value="1"/>
</dbReference>
<keyword evidence="1" id="KW-0472">Membrane</keyword>